<keyword evidence="7" id="KW-0732">Signal</keyword>
<feature type="region of interest" description="Disordered" evidence="5">
    <location>
        <begin position="554"/>
        <end position="589"/>
    </location>
</feature>
<dbReference type="CDD" id="cd11592">
    <property type="entry name" value="Agmatinase_PAH"/>
    <property type="match status" value="1"/>
</dbReference>
<dbReference type="EMBL" id="KV425971">
    <property type="protein sequence ID" value="KZV94537.1"/>
    <property type="molecule type" value="Genomic_DNA"/>
</dbReference>
<feature type="transmembrane region" description="Helical" evidence="6">
    <location>
        <begin position="598"/>
        <end position="621"/>
    </location>
</feature>
<accession>A0A165J9R6</accession>
<keyword evidence="1" id="KW-0479">Metal-binding</keyword>
<feature type="signal peptide" evidence="7">
    <location>
        <begin position="1"/>
        <end position="18"/>
    </location>
</feature>
<dbReference type="GO" id="GO:0008783">
    <property type="term" value="F:agmatinase activity"/>
    <property type="evidence" value="ECO:0007669"/>
    <property type="project" value="TreeGrafter"/>
</dbReference>
<evidence type="ECO:0000313" key="8">
    <source>
        <dbReference type="EMBL" id="KZV94537.1"/>
    </source>
</evidence>
<protein>
    <submittedName>
        <fullName evidence="8">Arginase/deacetylase</fullName>
    </submittedName>
</protein>
<evidence type="ECO:0000313" key="9">
    <source>
        <dbReference type="Proteomes" id="UP000077266"/>
    </source>
</evidence>
<evidence type="ECO:0000256" key="4">
    <source>
        <dbReference type="RuleBase" id="RU003684"/>
    </source>
</evidence>
<dbReference type="PANTHER" id="PTHR11358:SF30">
    <property type="entry name" value="AGMATINASE 1-RELATED"/>
    <property type="match status" value="1"/>
</dbReference>
<evidence type="ECO:0000256" key="6">
    <source>
        <dbReference type="SAM" id="Phobius"/>
    </source>
</evidence>
<dbReference type="Gene3D" id="3.40.800.10">
    <property type="entry name" value="Ureohydrolase domain"/>
    <property type="match status" value="1"/>
</dbReference>
<evidence type="ECO:0000256" key="3">
    <source>
        <dbReference type="PROSITE-ProRule" id="PRU00742"/>
    </source>
</evidence>
<dbReference type="SUPFAM" id="SSF52768">
    <property type="entry name" value="Arginase/deacetylase"/>
    <property type="match status" value="1"/>
</dbReference>
<keyword evidence="6" id="KW-1133">Transmembrane helix</keyword>
<dbReference type="GO" id="GO:0033389">
    <property type="term" value="P:putrescine biosynthetic process from arginine, via agmatine"/>
    <property type="evidence" value="ECO:0007669"/>
    <property type="project" value="TreeGrafter"/>
</dbReference>
<dbReference type="InParanoid" id="A0A165J9R6"/>
<dbReference type="Proteomes" id="UP000077266">
    <property type="component" value="Unassembled WGS sequence"/>
</dbReference>
<dbReference type="InterPro" id="IPR006035">
    <property type="entry name" value="Ureohydrolase"/>
</dbReference>
<keyword evidence="2 4" id="KW-0378">Hydrolase</keyword>
<evidence type="ECO:0000256" key="1">
    <source>
        <dbReference type="ARBA" id="ARBA00022723"/>
    </source>
</evidence>
<evidence type="ECO:0000256" key="2">
    <source>
        <dbReference type="ARBA" id="ARBA00022801"/>
    </source>
</evidence>
<dbReference type="GO" id="GO:0046872">
    <property type="term" value="F:metal ion binding"/>
    <property type="evidence" value="ECO:0007669"/>
    <property type="project" value="UniProtKB-KW"/>
</dbReference>
<dbReference type="PROSITE" id="PS51409">
    <property type="entry name" value="ARGINASE_2"/>
    <property type="match status" value="1"/>
</dbReference>
<dbReference type="Pfam" id="PF00491">
    <property type="entry name" value="Arginase"/>
    <property type="match status" value="1"/>
</dbReference>
<keyword evidence="9" id="KW-1185">Reference proteome</keyword>
<feature type="compositionally biased region" description="Low complexity" evidence="5">
    <location>
        <begin position="557"/>
        <end position="580"/>
    </location>
</feature>
<keyword evidence="6" id="KW-0812">Transmembrane</keyword>
<reference evidence="8 9" key="1">
    <citation type="journal article" date="2016" name="Mol. Biol. Evol.">
        <title>Comparative Genomics of Early-Diverging Mushroom-Forming Fungi Provides Insights into the Origins of Lignocellulose Decay Capabilities.</title>
        <authorList>
            <person name="Nagy L.G."/>
            <person name="Riley R."/>
            <person name="Tritt A."/>
            <person name="Adam C."/>
            <person name="Daum C."/>
            <person name="Floudas D."/>
            <person name="Sun H."/>
            <person name="Yadav J.S."/>
            <person name="Pangilinan J."/>
            <person name="Larsson K.H."/>
            <person name="Matsuura K."/>
            <person name="Barry K."/>
            <person name="Labutti K."/>
            <person name="Kuo R."/>
            <person name="Ohm R.A."/>
            <person name="Bhattacharya S.S."/>
            <person name="Shirouzu T."/>
            <person name="Yoshinaga Y."/>
            <person name="Martin F.M."/>
            <person name="Grigoriev I.V."/>
            <person name="Hibbett D.S."/>
        </authorList>
    </citation>
    <scope>NUCLEOTIDE SEQUENCE [LARGE SCALE GENOMIC DNA]</scope>
    <source>
        <strain evidence="8 9">HHB12029</strain>
    </source>
</reference>
<proteinExistence type="inferred from homology"/>
<gene>
    <name evidence="8" type="ORF">EXIGLDRAFT_708700</name>
</gene>
<comment type="similarity">
    <text evidence="3 4">Belongs to the arginase family.</text>
</comment>
<dbReference type="InterPro" id="IPR020855">
    <property type="entry name" value="Ureohydrolase_Mn_BS"/>
</dbReference>
<evidence type="ECO:0000256" key="5">
    <source>
        <dbReference type="SAM" id="MobiDB-lite"/>
    </source>
</evidence>
<dbReference type="STRING" id="1314781.A0A165J9R6"/>
<dbReference type="AlphaFoldDB" id="A0A165J9R6"/>
<feature type="chain" id="PRO_5007859871" evidence="7">
    <location>
        <begin position="19"/>
        <end position="747"/>
    </location>
</feature>
<dbReference type="OrthoDB" id="288726at2759"/>
<keyword evidence="6" id="KW-0472">Membrane</keyword>
<name>A0A165J9R6_EXIGL</name>
<evidence type="ECO:0000256" key="7">
    <source>
        <dbReference type="SAM" id="SignalP"/>
    </source>
</evidence>
<organism evidence="8 9">
    <name type="scientific">Exidia glandulosa HHB12029</name>
    <dbReference type="NCBI Taxonomy" id="1314781"/>
    <lineage>
        <taxon>Eukaryota</taxon>
        <taxon>Fungi</taxon>
        <taxon>Dikarya</taxon>
        <taxon>Basidiomycota</taxon>
        <taxon>Agaricomycotina</taxon>
        <taxon>Agaricomycetes</taxon>
        <taxon>Auriculariales</taxon>
        <taxon>Exidiaceae</taxon>
        <taxon>Exidia</taxon>
    </lineage>
</organism>
<dbReference type="PRINTS" id="PR00116">
    <property type="entry name" value="ARGINASE"/>
</dbReference>
<dbReference type="PANTHER" id="PTHR11358">
    <property type="entry name" value="ARGINASE/AGMATINASE"/>
    <property type="match status" value="1"/>
</dbReference>
<sequence>MLDLRGFIFLAGASLALAHDVDFQQVFGADAHPLSSRQSWTKERWNGLVSFAAAPPLRCWGDDEDIAYDVAVIGAPFDTATSYRPGTRFGPNGIRQGSRRLSIQALNVPLKTRISDFIDVVDCGDVPMVPFDNKVALRQLELANKELLQRGASHSSAPATKKSIALDGKFHPRVLTLGGDHTITLPLLRGVYDIYGAVSVIHFDSHLDTGKPRNIEIPVTHGSYFWYAAQEGLLAPNQANIHVGIRNKIAGWETYENDAEVGFVISHADDIEEVGYKGIVKRILEVVGDNPVYITLDIDVVDPGMAPATGTPEIGGFSTRELKKILHGLDGLKIVGADIVEVAPPCAVEALIVTYEVPAVDNDSATAWEFSGRFARFLPVVDTSLCPTTSKNGLRLYAGAEASLTVFGYFADVWFNANVNGVAQIQFTLYVDGEVTNRALLHTADADLASCTVHDYGSQSSATGPLPNSTLVITVPGAAPGQNADAQAVALELFNAHVYISDFGTIPTPTSIVPLSHDTGTPSATLSSTSTTISSTTTASTAITQELPTLAPAAEVTTQSSATTSSQQTQTPRQTTSGTSLPVPAADHVPKNHGVQPVWYIVGAALGGAAAVILLGVLMLWCRKRRRDRENPVHPEDVEALPEMSPLHEAQDEEGNTRGSGYFVERSSSGRVVMSAYGTDFTDNSDWSPYAPISSGMAPISAVTYGPCASEVAEIGSLGAPPAYTPAIEMDNCCEDDTRTKGVQDNR</sequence>
<dbReference type="InterPro" id="IPR023696">
    <property type="entry name" value="Ureohydrolase_dom_sf"/>
</dbReference>
<dbReference type="PROSITE" id="PS01053">
    <property type="entry name" value="ARGINASE_1"/>
    <property type="match status" value="1"/>
</dbReference>